<dbReference type="Proteomes" id="UP001148125">
    <property type="component" value="Unassembled WGS sequence"/>
</dbReference>
<comment type="caution">
    <text evidence="1">The sequence shown here is derived from an EMBL/GenBank/DDBJ whole genome shotgun (WGS) entry which is preliminary data.</text>
</comment>
<keyword evidence="2" id="KW-1185">Reference proteome</keyword>
<sequence length="63" mass="7274">MNYGLSLPQYKIRKTMKASELIFTFQKELAETHLSLGAEAKRSKSGVLFIGYKRWTNYKCLAL</sequence>
<name>A0ABT5VFT6_9BACI</name>
<dbReference type="EMBL" id="JAOTPO010000008">
    <property type="protein sequence ID" value="MDE5414319.1"/>
    <property type="molecule type" value="Genomic_DNA"/>
</dbReference>
<reference evidence="1" key="1">
    <citation type="submission" date="2024-05" db="EMBL/GenBank/DDBJ databases">
        <title>Alkalihalobacillus sp. strain MEB203 novel alkaliphilic bacterium from Lonar Lake, India.</title>
        <authorList>
            <person name="Joshi A."/>
            <person name="Thite S."/>
            <person name="Mengade P."/>
        </authorList>
    </citation>
    <scope>NUCLEOTIDE SEQUENCE</scope>
    <source>
        <strain evidence="1">MEB 203</strain>
    </source>
</reference>
<dbReference type="RefSeq" id="WP_275118928.1">
    <property type="nucleotide sequence ID" value="NZ_JAOTPO010000008.1"/>
</dbReference>
<protein>
    <submittedName>
        <fullName evidence="1">Uncharacterized protein</fullName>
    </submittedName>
</protein>
<accession>A0ABT5VFT6</accession>
<evidence type="ECO:0000313" key="1">
    <source>
        <dbReference type="EMBL" id="MDE5414319.1"/>
    </source>
</evidence>
<gene>
    <name evidence="1" type="ORF">N7Z68_13135</name>
</gene>
<proteinExistence type="predicted"/>
<evidence type="ECO:0000313" key="2">
    <source>
        <dbReference type="Proteomes" id="UP001148125"/>
    </source>
</evidence>
<organism evidence="1 2">
    <name type="scientific">Alkalihalobacterium chitinilyticum</name>
    <dbReference type="NCBI Taxonomy" id="2980103"/>
    <lineage>
        <taxon>Bacteria</taxon>
        <taxon>Bacillati</taxon>
        <taxon>Bacillota</taxon>
        <taxon>Bacilli</taxon>
        <taxon>Bacillales</taxon>
        <taxon>Bacillaceae</taxon>
        <taxon>Alkalihalobacterium</taxon>
    </lineage>
</organism>